<gene>
    <name evidence="1" type="ORF">METZ01_LOCUS429487</name>
</gene>
<evidence type="ECO:0008006" key="2">
    <source>
        <dbReference type="Google" id="ProtNLM"/>
    </source>
</evidence>
<protein>
    <recommendedName>
        <fullName evidence="2">THAP4-like heme-binding beta-barrel domain-containing protein</fullName>
    </recommendedName>
</protein>
<sequence length="102" mass="11211">MKYNAKNILSVIIFGVLFAGSADKPAYNALKGFEPLIGEWVGESESIGIFEGLPDEGAKKTINLSTYRWLLDKTSVQREWKTLAADGKTVINIGTTIYTLDP</sequence>
<accession>A0A382Y070</accession>
<dbReference type="AlphaFoldDB" id="A0A382Y070"/>
<organism evidence="1">
    <name type="scientific">marine metagenome</name>
    <dbReference type="NCBI Taxonomy" id="408172"/>
    <lineage>
        <taxon>unclassified sequences</taxon>
        <taxon>metagenomes</taxon>
        <taxon>ecological metagenomes</taxon>
    </lineage>
</organism>
<reference evidence="1" key="1">
    <citation type="submission" date="2018-05" db="EMBL/GenBank/DDBJ databases">
        <authorList>
            <person name="Lanie J.A."/>
            <person name="Ng W.-L."/>
            <person name="Kazmierczak K.M."/>
            <person name="Andrzejewski T.M."/>
            <person name="Davidsen T.M."/>
            <person name="Wayne K.J."/>
            <person name="Tettelin H."/>
            <person name="Glass J.I."/>
            <person name="Rusch D."/>
            <person name="Podicherti R."/>
            <person name="Tsui H.-C.T."/>
            <person name="Winkler M.E."/>
        </authorList>
    </citation>
    <scope>NUCLEOTIDE SEQUENCE</scope>
</reference>
<feature type="non-terminal residue" evidence="1">
    <location>
        <position position="102"/>
    </location>
</feature>
<evidence type="ECO:0000313" key="1">
    <source>
        <dbReference type="EMBL" id="SVD76633.1"/>
    </source>
</evidence>
<dbReference type="EMBL" id="UINC01171852">
    <property type="protein sequence ID" value="SVD76633.1"/>
    <property type="molecule type" value="Genomic_DNA"/>
</dbReference>
<proteinExistence type="predicted"/>
<name>A0A382Y070_9ZZZZ</name>